<evidence type="ECO:0000313" key="14">
    <source>
        <dbReference type="EMBL" id="KAG7171164.1"/>
    </source>
</evidence>
<comment type="caution">
    <text evidence="14">The sequence shown here is derived from an EMBL/GenBank/DDBJ whole genome shotgun (WGS) entry which is preliminary data.</text>
</comment>
<evidence type="ECO:0000313" key="15">
    <source>
        <dbReference type="Proteomes" id="UP000747542"/>
    </source>
</evidence>
<protein>
    <recommendedName>
        <fullName evidence="3">chitinase</fullName>
        <ecNumber evidence="3">3.2.1.14</ecNumber>
    </recommendedName>
</protein>
<evidence type="ECO:0000259" key="13">
    <source>
        <dbReference type="PROSITE" id="PS51910"/>
    </source>
</evidence>
<feature type="compositionally biased region" description="Polar residues" evidence="11">
    <location>
        <begin position="1196"/>
        <end position="1224"/>
    </location>
</feature>
<dbReference type="InterPro" id="IPR029070">
    <property type="entry name" value="Chitinase_insertion_sf"/>
</dbReference>
<dbReference type="Proteomes" id="UP000747542">
    <property type="component" value="Unassembled WGS sequence"/>
</dbReference>
<dbReference type="Gene3D" id="3.10.50.10">
    <property type="match status" value="1"/>
</dbReference>
<dbReference type="GO" id="GO:0006032">
    <property type="term" value="P:chitin catabolic process"/>
    <property type="evidence" value="ECO:0007669"/>
    <property type="project" value="UniProtKB-KW"/>
</dbReference>
<dbReference type="InterPro" id="IPR036508">
    <property type="entry name" value="Chitin-bd_dom_sf"/>
</dbReference>
<dbReference type="InterPro" id="IPR001223">
    <property type="entry name" value="Glyco_hydro18_cat"/>
</dbReference>
<organism evidence="14 15">
    <name type="scientific">Homarus americanus</name>
    <name type="common">American lobster</name>
    <dbReference type="NCBI Taxonomy" id="6706"/>
    <lineage>
        <taxon>Eukaryota</taxon>
        <taxon>Metazoa</taxon>
        <taxon>Ecdysozoa</taxon>
        <taxon>Arthropoda</taxon>
        <taxon>Crustacea</taxon>
        <taxon>Multicrustacea</taxon>
        <taxon>Malacostraca</taxon>
        <taxon>Eumalacostraca</taxon>
        <taxon>Eucarida</taxon>
        <taxon>Decapoda</taxon>
        <taxon>Pleocyemata</taxon>
        <taxon>Astacidea</taxon>
        <taxon>Nephropoidea</taxon>
        <taxon>Nephropidae</taxon>
        <taxon>Homarus</taxon>
    </lineage>
</organism>
<dbReference type="EMBL" id="JAHLQT010012835">
    <property type="protein sequence ID" value="KAG7171164.1"/>
    <property type="molecule type" value="Genomic_DNA"/>
</dbReference>
<feature type="compositionally biased region" description="Basic residues" evidence="11">
    <location>
        <begin position="461"/>
        <end position="471"/>
    </location>
</feature>
<dbReference type="GO" id="GO:0005576">
    <property type="term" value="C:extracellular region"/>
    <property type="evidence" value="ECO:0007669"/>
    <property type="project" value="InterPro"/>
</dbReference>
<accession>A0A8J5KFJ5</accession>
<dbReference type="InterPro" id="IPR017853">
    <property type="entry name" value="GH"/>
</dbReference>
<feature type="region of interest" description="Disordered" evidence="11">
    <location>
        <begin position="296"/>
        <end position="351"/>
    </location>
</feature>
<evidence type="ECO:0000256" key="2">
    <source>
        <dbReference type="ARBA" id="ARBA00009121"/>
    </source>
</evidence>
<feature type="compositionally biased region" description="Low complexity" evidence="11">
    <location>
        <begin position="607"/>
        <end position="641"/>
    </location>
</feature>
<feature type="region of interest" description="Disordered" evidence="11">
    <location>
        <begin position="431"/>
        <end position="490"/>
    </location>
</feature>
<feature type="compositionally biased region" description="Pro residues" evidence="11">
    <location>
        <begin position="1615"/>
        <end position="1625"/>
    </location>
</feature>
<name>A0A8J5KFJ5_HOMAM</name>
<feature type="compositionally biased region" description="Low complexity" evidence="11">
    <location>
        <begin position="654"/>
        <end position="671"/>
    </location>
</feature>
<evidence type="ECO:0000256" key="11">
    <source>
        <dbReference type="SAM" id="MobiDB-lite"/>
    </source>
</evidence>
<feature type="compositionally biased region" description="Polar residues" evidence="11">
    <location>
        <begin position="694"/>
        <end position="722"/>
    </location>
</feature>
<keyword evidence="7" id="KW-0146">Chitin degradation</keyword>
<evidence type="ECO:0000256" key="6">
    <source>
        <dbReference type="ARBA" id="ARBA00022801"/>
    </source>
</evidence>
<dbReference type="InterPro" id="IPR002557">
    <property type="entry name" value="Chitin-bd_dom"/>
</dbReference>
<dbReference type="Pfam" id="PF01607">
    <property type="entry name" value="CBM_14"/>
    <property type="match status" value="1"/>
</dbReference>
<dbReference type="Gene3D" id="3.20.20.80">
    <property type="entry name" value="Glycosidases"/>
    <property type="match status" value="2"/>
</dbReference>
<dbReference type="SUPFAM" id="SSF57625">
    <property type="entry name" value="Invertebrate chitin-binding proteins"/>
    <property type="match status" value="2"/>
</dbReference>
<feature type="non-terminal residue" evidence="14">
    <location>
        <position position="1"/>
    </location>
</feature>
<keyword evidence="8" id="KW-1015">Disulfide bond</keyword>
<dbReference type="InterPro" id="IPR050314">
    <property type="entry name" value="Glycosyl_Hydrlase_18"/>
</dbReference>
<comment type="similarity">
    <text evidence="2">Belongs to the glycosyl hydrolase 18 family. Chitinase class II subfamily.</text>
</comment>
<feature type="region of interest" description="Disordered" evidence="11">
    <location>
        <begin position="1259"/>
        <end position="1548"/>
    </location>
</feature>
<keyword evidence="9" id="KW-0119">Carbohydrate metabolism</keyword>
<dbReference type="PROSITE" id="PS50940">
    <property type="entry name" value="CHIT_BIND_II"/>
    <property type="match status" value="1"/>
</dbReference>
<feature type="non-terminal residue" evidence="14">
    <location>
        <position position="1810"/>
    </location>
</feature>
<comment type="catalytic activity">
    <reaction evidence="1">
        <text>Random endo-hydrolysis of N-acetyl-beta-D-glucosaminide (1-&gt;4)-beta-linkages in chitin and chitodextrins.</text>
        <dbReference type="EC" id="3.2.1.14"/>
    </reaction>
</comment>
<dbReference type="EC" id="3.2.1.14" evidence="3"/>
<feature type="compositionally biased region" description="Pro residues" evidence="11">
    <location>
        <begin position="441"/>
        <end position="452"/>
    </location>
</feature>
<keyword evidence="4" id="KW-0147">Chitin-binding</keyword>
<feature type="compositionally biased region" description="Basic and acidic residues" evidence="11">
    <location>
        <begin position="1107"/>
        <end position="1116"/>
    </location>
</feature>
<feature type="domain" description="Chitin-binding type-2" evidence="12">
    <location>
        <begin position="1704"/>
        <end position="1771"/>
    </location>
</feature>
<feature type="compositionally biased region" description="Pro residues" evidence="11">
    <location>
        <begin position="1633"/>
        <end position="1648"/>
    </location>
</feature>
<dbReference type="SMART" id="SM00636">
    <property type="entry name" value="Glyco_18"/>
    <property type="match status" value="1"/>
</dbReference>
<feature type="compositionally biased region" description="Polar residues" evidence="11">
    <location>
        <begin position="1409"/>
        <end position="1419"/>
    </location>
</feature>
<dbReference type="InterPro" id="IPR011583">
    <property type="entry name" value="Chitinase_II/V-like_cat"/>
</dbReference>
<feature type="compositionally biased region" description="Basic and acidic residues" evidence="11">
    <location>
        <begin position="320"/>
        <end position="334"/>
    </location>
</feature>
<feature type="region of interest" description="Disordered" evidence="11">
    <location>
        <begin position="1107"/>
        <end position="1133"/>
    </location>
</feature>
<feature type="region of interest" description="Disordered" evidence="11">
    <location>
        <begin position="590"/>
        <end position="824"/>
    </location>
</feature>
<feature type="region of interest" description="Disordered" evidence="11">
    <location>
        <begin position="1196"/>
        <end position="1235"/>
    </location>
</feature>
<gene>
    <name evidence="14" type="primary">Chi3L1-L</name>
    <name evidence="14" type="ORF">Hamer_G019898</name>
</gene>
<dbReference type="PANTHER" id="PTHR11177">
    <property type="entry name" value="CHITINASE"/>
    <property type="match status" value="1"/>
</dbReference>
<evidence type="ECO:0000256" key="8">
    <source>
        <dbReference type="ARBA" id="ARBA00023157"/>
    </source>
</evidence>
<dbReference type="PROSITE" id="PS51910">
    <property type="entry name" value="GH18_2"/>
    <property type="match status" value="1"/>
</dbReference>
<evidence type="ECO:0000256" key="9">
    <source>
        <dbReference type="ARBA" id="ARBA00023277"/>
    </source>
</evidence>
<feature type="domain" description="GH18" evidence="13">
    <location>
        <begin position="1"/>
        <end position="247"/>
    </location>
</feature>
<feature type="compositionally biased region" description="Low complexity" evidence="11">
    <location>
        <begin position="1325"/>
        <end position="1352"/>
    </location>
</feature>
<sequence length="1810" mass="199028">SLKHQPNASLLSHQELREAFNDEGSKVKQRRLLLTMAVPAGKVYIDKGYDVPSLTRDLDFFNILNYDYHSAYEPTVNHHASLMPAPGTSEYAWNAELNVDWTVKYYIELGAEPHKLVIGIPTYGRSYTLIDGNFTNFGASADGPGEQGKYTKENGFMAFYEVCENIASHGWGVRKPYPRRIGPYAFSGNQWVGYDDEKIVAKKAEYVREHSLGGIMYWSLDNDDFRGICNGEQYPLVEAGKKALFTDAELDDSVNEARNLQRATSGYQLKCNHRALDTRRFVCVIVGITKGTRRPQCLSKPLTTPGVAHNRPGSRPKTLPARENKTLSVHDHSSLKPLYEPSRNQCKPVPEEDPGLAVGHRCAAEDQTAFKTGTLCRPVPPRQAYRHSNSTQYAPPRTVAFAALYKQRNGFVYMLNLLLLKLTYDSQEKQRHQMDQLAFPTRPPTTRPPPSRRPAGVKRQPGTRRRGHRRTTTTINPLNTPPPPTTPSPVSSFACKRVGFFPNPDNCHKYYWCLDSDLVFSKSIDGCDHPTRAKCSTEKKGRGGAAATTPGPSTPIPTTTEIPNDYSYYDDLYYYDDQDYYVDEVPVTQAPEPVEEVPNTVSRRRQNSGGSQFSSSTSDFARDSTSSSSSSSSSGSLGGRSRPQYQPIARDRSPAPVSAAEEAQEAEVAQEAPRRRDPVRGIGGRPQYSAIERPQSSAIERPQSSAIERPQSSAIERPQSSAIERPKYSTIERRRPAAQPQPIEEEGLAREAEPTTGGRQYVTIDRRRRPSAASPTNEGATPALEIESPTEPTLQYVTISRARGTTTPATPTPPSPHSSEPSVSPALIVPTAPVTPRYVTIQRGNVETPVEEQVTTIVYEETTVTPAPVSLPPVRYRPLVVRPSPASPALPTEDIQDNLLHDSLPDIPAVTPLSQTGSSPSTVEEPLILRPERPARGEVVAVLADKPDVTVLTQADPVPQLHLNPEADVGSKVDRVAETTLDPKVNLVPEITLRPRVDYPEYVSYEEELNIHDGNIGRTRVVHGHRLVPSKVVYQDTLVPLKVVPENELIPTTAIPEINPVAMEVVPEIRPVKVFPEIKPIRVENASGREHVPLVIGSQLVRIPEIDSDREGDTRATLDSSNTLKSGDGQRRQVVPVPRVSSEQVTFVPQSRLGQKVVILPSKDAVIQILDPLVNYVTQPHRVSKTDQMIHTEGVTQTDQVTQDDPVSQRSRVSQANQVTQAERVSQRGRAAAGTTGDVTTIEDYYYYDDDFLYGDQSSSVLDLPSSSPSPPLPQTTTTSPTTTTTTPHTTTTTTTTSTTTTTTTEPPTTTTTTTAKTRTRTRVRGPPVGSLASRFGSSGIGGTRRTSSTGSPIASLPDRDPIQEKVKGRKKEEVRVSARRPSVHRPGGPSKLPRRRVVVRKRVGDNGASGQAEDQTSGPVRIRTHPPSKARPTPPRAFARPRPTRPQQETSPQPETRQRPTRPLVGISPRPARPFADRPRPTRPLAENPRPTRPLSDGSRPTRPLVQISARPTRPSPQQDDNLPRPTLVVDEDPHPPGPLISTSAPISVPTTLPSAFTKEEAVTVFEEDVFPETTYAPETSVRPTFSSLLSKPAPTTPTPVIISRSSTRKRPTPRLPNPQPGTSPRPFATTTPPPRRSPRPPRPTPDGAPLSPQLSLKPAASAILDRQDNYDYYYEDLDGALTGTLGQLATLTEKAKLMADGSVQCHDTGYFAHPDSCKKFISCSKTVRGLVRGWVYTCPQQLVFDPVGGMCNWAESVDYEELIQTSCGTSPGYRTIKWLVAKLTEQDSYDKGVVGSFGYKMKVILSNI</sequence>
<keyword evidence="15" id="KW-1185">Reference proteome</keyword>
<proteinExistence type="inferred from homology"/>
<dbReference type="GO" id="GO:0000272">
    <property type="term" value="P:polysaccharide catabolic process"/>
    <property type="evidence" value="ECO:0007669"/>
    <property type="project" value="UniProtKB-KW"/>
</dbReference>
<evidence type="ECO:0000256" key="10">
    <source>
        <dbReference type="ARBA" id="ARBA00023326"/>
    </source>
</evidence>
<feature type="region of interest" description="Disordered" evidence="11">
    <location>
        <begin position="532"/>
        <end position="563"/>
    </location>
</feature>
<keyword evidence="5" id="KW-0732">Signal</keyword>
<feature type="compositionally biased region" description="Low complexity" evidence="11">
    <location>
        <begin position="545"/>
        <end position="563"/>
    </location>
</feature>
<dbReference type="PANTHER" id="PTHR11177:SF399">
    <property type="entry name" value="CHITINASE 6, ISOFORM C"/>
    <property type="match status" value="1"/>
</dbReference>
<keyword evidence="6" id="KW-0378">Hydrolase</keyword>
<feature type="compositionally biased region" description="Basic and acidic residues" evidence="11">
    <location>
        <begin position="724"/>
        <end position="735"/>
    </location>
</feature>
<evidence type="ECO:0000259" key="12">
    <source>
        <dbReference type="PROSITE" id="PS50940"/>
    </source>
</evidence>
<dbReference type="FunFam" id="3.10.50.10:FF:000004">
    <property type="entry name" value="Chitinase 5"/>
    <property type="match status" value="1"/>
</dbReference>
<dbReference type="GO" id="GO:0008843">
    <property type="term" value="F:endochitinase activity"/>
    <property type="evidence" value="ECO:0007669"/>
    <property type="project" value="UniProtKB-EC"/>
</dbReference>
<evidence type="ECO:0000256" key="3">
    <source>
        <dbReference type="ARBA" id="ARBA00012729"/>
    </source>
</evidence>
<feature type="compositionally biased region" description="Basic residues" evidence="11">
    <location>
        <begin position="1393"/>
        <end position="1402"/>
    </location>
</feature>
<feature type="compositionally biased region" description="Basic and acidic residues" evidence="11">
    <location>
        <begin position="1358"/>
        <end position="1377"/>
    </location>
</feature>
<evidence type="ECO:0000256" key="7">
    <source>
        <dbReference type="ARBA" id="ARBA00023024"/>
    </source>
</evidence>
<dbReference type="Gene3D" id="2.170.140.10">
    <property type="entry name" value="Chitin binding domain"/>
    <property type="match status" value="1"/>
</dbReference>
<dbReference type="GO" id="GO:0008061">
    <property type="term" value="F:chitin binding"/>
    <property type="evidence" value="ECO:0007669"/>
    <property type="project" value="UniProtKB-KW"/>
</dbReference>
<dbReference type="SUPFAM" id="SSF51445">
    <property type="entry name" value="(Trans)glycosidases"/>
    <property type="match status" value="1"/>
</dbReference>
<evidence type="ECO:0000256" key="4">
    <source>
        <dbReference type="ARBA" id="ARBA00022669"/>
    </source>
</evidence>
<feature type="region of interest" description="Disordered" evidence="11">
    <location>
        <begin position="1582"/>
        <end position="1657"/>
    </location>
</feature>
<keyword evidence="10" id="KW-0624">Polysaccharide degradation</keyword>
<evidence type="ECO:0000256" key="5">
    <source>
        <dbReference type="ARBA" id="ARBA00022729"/>
    </source>
</evidence>
<dbReference type="SMART" id="SM00494">
    <property type="entry name" value="ChtBD2"/>
    <property type="match status" value="2"/>
</dbReference>
<feature type="compositionally biased region" description="Low complexity" evidence="11">
    <location>
        <begin position="1275"/>
        <end position="1317"/>
    </location>
</feature>
<feature type="compositionally biased region" description="Basic and acidic residues" evidence="11">
    <location>
        <begin position="532"/>
        <end position="541"/>
    </location>
</feature>
<reference evidence="14" key="1">
    <citation type="journal article" date="2021" name="Sci. Adv.">
        <title>The American lobster genome reveals insights on longevity, neural, and immune adaptations.</title>
        <authorList>
            <person name="Polinski J.M."/>
            <person name="Zimin A.V."/>
            <person name="Clark K.F."/>
            <person name="Kohn A.B."/>
            <person name="Sadowski N."/>
            <person name="Timp W."/>
            <person name="Ptitsyn A."/>
            <person name="Khanna P."/>
            <person name="Romanova D.Y."/>
            <person name="Williams P."/>
            <person name="Greenwood S.J."/>
            <person name="Moroz L.L."/>
            <person name="Walt D.R."/>
            <person name="Bodnar A.G."/>
        </authorList>
    </citation>
    <scope>NUCLEOTIDE SEQUENCE</scope>
    <source>
        <strain evidence="14">GMGI-L3</strain>
    </source>
</reference>
<dbReference type="SUPFAM" id="SSF54556">
    <property type="entry name" value="Chitinase insertion domain"/>
    <property type="match status" value="1"/>
</dbReference>
<evidence type="ECO:0000256" key="1">
    <source>
        <dbReference type="ARBA" id="ARBA00000822"/>
    </source>
</evidence>
<dbReference type="Pfam" id="PF00704">
    <property type="entry name" value="Glyco_hydro_18"/>
    <property type="match status" value="1"/>
</dbReference>